<sequence>MKKLLIGLLVLIGIGTGALFGSSALTKNSGSELSMALDNVNPLVKTTTVYGLTNAAVKHGKGQMGEDVYTYRMQTYDAKGQARTLTFTADKRLKLKHYLKIETKGQNVENWEGVAQAVVPTSVVQLLVKA</sequence>
<dbReference type="Pfam" id="PF06486">
    <property type="entry name" value="DUF1093"/>
    <property type="match status" value="1"/>
</dbReference>
<dbReference type="PANTHER" id="PTHR36433">
    <property type="entry name" value="HYPOTHETICAL CYTOSOLIC PROTEIN"/>
    <property type="match status" value="1"/>
</dbReference>
<dbReference type="NCBIfam" id="TIGR01655">
    <property type="entry name" value="yxeA_fam"/>
    <property type="match status" value="1"/>
</dbReference>
<accession>A0ABW1R2E5</accession>
<dbReference type="RefSeq" id="WP_137639304.1">
    <property type="nucleotide sequence ID" value="NZ_BJDK01000004.1"/>
</dbReference>
<dbReference type="Proteomes" id="UP001596253">
    <property type="component" value="Unassembled WGS sequence"/>
</dbReference>
<organism evidence="1 2">
    <name type="scientific">Lactiplantibacillus dongliensis</name>
    <dbReference type="NCBI Taxonomy" id="2559919"/>
    <lineage>
        <taxon>Bacteria</taxon>
        <taxon>Bacillati</taxon>
        <taxon>Bacillota</taxon>
        <taxon>Bacilli</taxon>
        <taxon>Lactobacillales</taxon>
        <taxon>Lactobacillaceae</taxon>
        <taxon>Lactiplantibacillus</taxon>
    </lineage>
</organism>
<gene>
    <name evidence="1" type="ORF">ACFP3T_02080</name>
</gene>
<dbReference type="SUPFAM" id="SSF159121">
    <property type="entry name" value="BC4932-like"/>
    <property type="match status" value="1"/>
</dbReference>
<proteinExistence type="predicted"/>
<dbReference type="InterPro" id="IPR006542">
    <property type="entry name" value="DUF1093"/>
</dbReference>
<comment type="caution">
    <text evidence="1">The sequence shown here is derived from an EMBL/GenBank/DDBJ whole genome shotgun (WGS) entry which is preliminary data.</text>
</comment>
<dbReference type="InterPro" id="IPR036166">
    <property type="entry name" value="YxeA-like_sf"/>
</dbReference>
<reference evidence="2" key="1">
    <citation type="journal article" date="2019" name="Int. J. Syst. Evol. Microbiol.">
        <title>The Global Catalogue of Microorganisms (GCM) 10K type strain sequencing project: providing services to taxonomists for standard genome sequencing and annotation.</title>
        <authorList>
            <consortium name="The Broad Institute Genomics Platform"/>
            <consortium name="The Broad Institute Genome Sequencing Center for Infectious Disease"/>
            <person name="Wu L."/>
            <person name="Ma J."/>
        </authorList>
    </citation>
    <scope>NUCLEOTIDE SEQUENCE [LARGE SCALE GENOMIC DNA]</scope>
    <source>
        <strain evidence="2">CCM 8932</strain>
    </source>
</reference>
<dbReference type="Gene3D" id="2.40.50.480">
    <property type="match status" value="1"/>
</dbReference>
<dbReference type="PANTHER" id="PTHR36433:SF2">
    <property type="entry name" value="YXEA FAMILY PROTEIN"/>
    <property type="match status" value="1"/>
</dbReference>
<keyword evidence="2" id="KW-1185">Reference proteome</keyword>
<protein>
    <submittedName>
        <fullName evidence="1">YxeA family protein</fullName>
    </submittedName>
</protein>
<dbReference type="EMBL" id="JBHSSD010000008">
    <property type="protein sequence ID" value="MFC6163459.1"/>
    <property type="molecule type" value="Genomic_DNA"/>
</dbReference>
<evidence type="ECO:0000313" key="1">
    <source>
        <dbReference type="EMBL" id="MFC6163459.1"/>
    </source>
</evidence>
<evidence type="ECO:0000313" key="2">
    <source>
        <dbReference type="Proteomes" id="UP001596253"/>
    </source>
</evidence>
<name>A0ABW1R2E5_9LACO</name>